<dbReference type="Proteomes" id="UP000694255">
    <property type="component" value="Unassembled WGS sequence"/>
</dbReference>
<evidence type="ECO:0000256" key="4">
    <source>
        <dbReference type="ARBA" id="ARBA00023136"/>
    </source>
</evidence>
<sequence>MEMSLLDNIRITLHRYLRAFFIPDSTLHSRQRWVLGLINLSAVVIFWVSSSFLVNAIVEDDSYRKPFFITYLNTSCFCFYIIPYLLIEGYTVNEFIQKLMNDYELDKIKRRQKLQEDDEGLLHSNYGSDDNLSENRQPSPLHVVMDSSDSQSEQPDPLEISTYETVKLSLQFLILCLPPNTEIWAIVGINALITFISDFCWCNAVLLTSPLTVTVGLSMTIPLAMVGDWVIKGFRVNGCRAWYTDYADTHYLTILKVDVIDSGNINIFGSIGLSSVPHLWLIPPNEHAMDGGNGYEVLSERHLEYRLPKNVQDKEAMALDLARFLADELQRSILIRDENASLKFLKSFGFTLAGILVIKKKGPKLITSTRKKTMAGLFCIGLILLSVGGYQFAIQMGVPFLARNDKGELIYISGGSHYQFGIEIAMMAGMYSSLAASLLSLIYLGKYEIGNGATEEGARGFIKNERVKVGLILINTVCIYLLYSCLTSIILRKDHGYPYGFTKLF</sequence>
<name>A0A8J5QQK0_9ASCO</name>
<accession>A0A8J5QQK0</accession>
<dbReference type="OrthoDB" id="67566at2759"/>
<keyword evidence="3 5" id="KW-1133">Transmembrane helix</keyword>
<feature type="transmembrane region" description="Helical" evidence="5">
    <location>
        <begin position="378"/>
        <end position="402"/>
    </location>
</feature>
<dbReference type="RefSeq" id="XP_049265990.1">
    <property type="nucleotide sequence ID" value="XM_049410489.1"/>
</dbReference>
<evidence type="ECO:0000256" key="3">
    <source>
        <dbReference type="ARBA" id="ARBA00022989"/>
    </source>
</evidence>
<feature type="transmembrane region" description="Helical" evidence="5">
    <location>
        <begin position="422"/>
        <end position="444"/>
    </location>
</feature>
<proteinExistence type="predicted"/>
<evidence type="ECO:0000256" key="2">
    <source>
        <dbReference type="ARBA" id="ARBA00022692"/>
    </source>
</evidence>
<comment type="subcellular location">
    <subcellularLocation>
        <location evidence="1">Membrane</location>
        <topology evidence="1">Multi-pass membrane protein</topology>
    </subcellularLocation>
</comment>
<keyword evidence="4 5" id="KW-0472">Membrane</keyword>
<dbReference type="InterPro" id="IPR021149">
    <property type="entry name" value="OligosaccharylTrfase_OST3/OST6"/>
</dbReference>
<evidence type="ECO:0000313" key="6">
    <source>
        <dbReference type="EMBL" id="KAG7665758.1"/>
    </source>
</evidence>
<feature type="transmembrane region" description="Helical" evidence="5">
    <location>
        <begin position="469"/>
        <end position="491"/>
    </location>
</feature>
<reference evidence="6 7" key="1">
    <citation type="journal article" date="2021" name="DNA Res.">
        <title>Genome analysis of Candida subhashii reveals its hybrid nature and dual mitochondrial genome conformations.</title>
        <authorList>
            <person name="Mixao V."/>
            <person name="Hegedusova E."/>
            <person name="Saus E."/>
            <person name="Pryszcz L.P."/>
            <person name="Cillingova A."/>
            <person name="Nosek J."/>
            <person name="Gabaldon T."/>
        </authorList>
    </citation>
    <scope>NUCLEOTIDE SEQUENCE [LARGE SCALE GENOMIC DNA]</scope>
    <source>
        <strain evidence="6 7">CBS 10753</strain>
    </source>
</reference>
<dbReference type="PANTHER" id="PTHR23051:SF0">
    <property type="entry name" value="SOLUTE CARRIER FAMILY 35 MEMBER F5"/>
    <property type="match status" value="1"/>
</dbReference>
<dbReference type="PANTHER" id="PTHR23051">
    <property type="entry name" value="SOLUTE CARRIER FAMILY 35, MEMBER F5"/>
    <property type="match status" value="1"/>
</dbReference>
<dbReference type="AlphaFoldDB" id="A0A8J5QQK0"/>
<keyword evidence="2 5" id="KW-0812">Transmembrane</keyword>
<gene>
    <name evidence="6" type="ORF">J8A68_000778</name>
</gene>
<feature type="transmembrane region" description="Helical" evidence="5">
    <location>
        <begin position="33"/>
        <end position="54"/>
    </location>
</feature>
<organism evidence="6 7">
    <name type="scientific">[Candida] subhashii</name>
    <dbReference type="NCBI Taxonomy" id="561895"/>
    <lineage>
        <taxon>Eukaryota</taxon>
        <taxon>Fungi</taxon>
        <taxon>Dikarya</taxon>
        <taxon>Ascomycota</taxon>
        <taxon>Saccharomycotina</taxon>
        <taxon>Pichiomycetes</taxon>
        <taxon>Debaryomycetaceae</taxon>
        <taxon>Spathaspora</taxon>
    </lineage>
</organism>
<dbReference type="Pfam" id="PF04756">
    <property type="entry name" value="OST3_OST6"/>
    <property type="match status" value="1"/>
</dbReference>
<keyword evidence="7" id="KW-1185">Reference proteome</keyword>
<protein>
    <submittedName>
        <fullName evidence="6">OST6</fullName>
    </submittedName>
</protein>
<comment type="caution">
    <text evidence="6">The sequence shown here is derived from an EMBL/GenBank/DDBJ whole genome shotgun (WGS) entry which is preliminary data.</text>
</comment>
<dbReference type="EMBL" id="JAGSYN010000047">
    <property type="protein sequence ID" value="KAG7665758.1"/>
    <property type="molecule type" value="Genomic_DNA"/>
</dbReference>
<dbReference type="GeneID" id="73467579"/>
<feature type="transmembrane region" description="Helical" evidence="5">
    <location>
        <begin position="66"/>
        <end position="87"/>
    </location>
</feature>
<evidence type="ECO:0000313" key="7">
    <source>
        <dbReference type="Proteomes" id="UP000694255"/>
    </source>
</evidence>
<evidence type="ECO:0000256" key="5">
    <source>
        <dbReference type="SAM" id="Phobius"/>
    </source>
</evidence>
<dbReference type="GO" id="GO:0000329">
    <property type="term" value="C:fungal-type vacuole membrane"/>
    <property type="evidence" value="ECO:0007669"/>
    <property type="project" value="TreeGrafter"/>
</dbReference>
<evidence type="ECO:0000256" key="1">
    <source>
        <dbReference type="ARBA" id="ARBA00004141"/>
    </source>
</evidence>